<comment type="caution">
    <text evidence="1">The sequence shown here is derived from an EMBL/GenBank/DDBJ whole genome shotgun (WGS) entry which is preliminary data.</text>
</comment>
<gene>
    <name evidence="1" type="ORF">G3I46_13980</name>
</gene>
<feature type="non-terminal residue" evidence="1">
    <location>
        <position position="86"/>
    </location>
</feature>
<evidence type="ECO:0000313" key="2">
    <source>
        <dbReference type="Proteomes" id="UP000469545"/>
    </source>
</evidence>
<organism evidence="1 2">
    <name type="scientific">Streptomyces coelicoflavus</name>
    <dbReference type="NCBI Taxonomy" id="285562"/>
    <lineage>
        <taxon>Bacteria</taxon>
        <taxon>Bacillati</taxon>
        <taxon>Actinomycetota</taxon>
        <taxon>Actinomycetes</taxon>
        <taxon>Kitasatosporales</taxon>
        <taxon>Streptomycetaceae</taxon>
        <taxon>Streptomyces</taxon>
    </lineage>
</organism>
<dbReference type="EMBL" id="JAAGMB010000309">
    <property type="protein sequence ID" value="NEB17612.1"/>
    <property type="molecule type" value="Genomic_DNA"/>
</dbReference>
<name>A0A6N9UR49_9ACTN</name>
<dbReference type="AlphaFoldDB" id="A0A6N9UR49"/>
<feature type="non-terminal residue" evidence="1">
    <location>
        <position position="1"/>
    </location>
</feature>
<accession>A0A6N9UR49</accession>
<proteinExistence type="predicted"/>
<sequence length="86" mass="9313">GLSVPRSLEAALGRLDGDQRRLLLLLPRLGREEFSVRSAARSLGLGAAPLEAALESLVDQGLLGFSDERDEPVYRLNSLVRLVAET</sequence>
<evidence type="ECO:0000313" key="1">
    <source>
        <dbReference type="EMBL" id="NEB17612.1"/>
    </source>
</evidence>
<protein>
    <submittedName>
        <fullName evidence="1">Uncharacterized protein</fullName>
    </submittedName>
</protein>
<reference evidence="1 2" key="1">
    <citation type="submission" date="2020-01" db="EMBL/GenBank/DDBJ databases">
        <title>Insect and environment-associated Actinomycetes.</title>
        <authorList>
            <person name="Currrie C."/>
            <person name="Chevrette M."/>
            <person name="Carlson C."/>
            <person name="Stubbendieck R."/>
            <person name="Wendt-Pienkowski E."/>
        </authorList>
    </citation>
    <scope>NUCLEOTIDE SEQUENCE [LARGE SCALE GENOMIC DNA]</scope>
    <source>
        <strain evidence="1 2">SID14172</strain>
    </source>
</reference>
<dbReference type="Proteomes" id="UP000469545">
    <property type="component" value="Unassembled WGS sequence"/>
</dbReference>
<keyword evidence="2" id="KW-1185">Reference proteome</keyword>